<keyword evidence="1" id="KW-0802">TPR repeat</keyword>
<feature type="transmembrane region" description="Helical" evidence="3">
    <location>
        <begin position="63"/>
        <end position="84"/>
    </location>
</feature>
<dbReference type="InParanoid" id="Q0EXM8"/>
<dbReference type="SMART" id="SM00327">
    <property type="entry name" value="VWA"/>
    <property type="match status" value="1"/>
</dbReference>
<dbReference type="PROSITE" id="PS50005">
    <property type="entry name" value="TPR"/>
    <property type="match status" value="1"/>
</dbReference>
<proteinExistence type="predicted"/>
<dbReference type="Proteomes" id="UP000005297">
    <property type="component" value="Unassembled WGS sequence"/>
</dbReference>
<feature type="compositionally biased region" description="Low complexity" evidence="2">
    <location>
        <begin position="454"/>
        <end position="546"/>
    </location>
</feature>
<feature type="region of interest" description="Disordered" evidence="2">
    <location>
        <begin position="453"/>
        <end position="625"/>
    </location>
</feature>
<feature type="compositionally biased region" description="Basic and acidic residues" evidence="2">
    <location>
        <begin position="548"/>
        <end position="558"/>
    </location>
</feature>
<dbReference type="PANTHER" id="PTHR22550">
    <property type="entry name" value="SPORE GERMINATION PROTEIN"/>
    <property type="match status" value="1"/>
</dbReference>
<keyword evidence="3" id="KW-0812">Transmembrane</keyword>
<dbReference type="PROSITE" id="PS50293">
    <property type="entry name" value="TPR_REGION"/>
    <property type="match status" value="1"/>
</dbReference>
<sequence>MEALSTLHLLRPWWLLVLPVYGLLVYGFLRSQRSQSGWSALCDPALLTYMVGNSTKQDRRSPWLPAALLLGGLLLLTALAGPVWQALPQPVYRAHSGMVIILDLSRSMDAGDLKPSRLQRAKQKVQDILHKRTEGETGLVVFAGSAFDVVPMTTDNKAILALLPSLDTSMMPVQGSVASDALKHAGAMLKRGAIKHGSVVMLTDGVDADATAVAKELAAAGHHLSILGVGTTEGAPIPLSDGGFLQDKQGNIVIPRLQKEQLAALAAAGGGIYQQMRADDLDVERLPGLHPARDTGETRSHMQTDQWREEGPWLVLLMLPLLALVFRRGVLLLLIVVPLAMPSQAHASTWRDLWQTPDQQGQALMQQGSAKAAAGRFTDPAWRGAALYKSGQFDKAAKALEGVHTADGWYNRGNALARAGKLQEAIAAYDQTLKLKPTDADATFNRKLVEKLLQQQKQQKQKQQQKSGQGKQGQKQPNKPNQQGQKQQSGKQQSQSGGKKGANGKQSGKEQGQGSRSKQESGKQQGEQKAGGNKPSQSGSDSAKSAQAKKEKQSEKDGSPSTNQAQTDKTEANKQPAGRAQKSAGAGQSDKQAAAATDEATTEKQMEKENARRQWLRRIPDDPGGLLRRKFLYQYQHQGGQSTEAQTW</sequence>
<dbReference type="SUPFAM" id="SSF53300">
    <property type="entry name" value="vWA-like"/>
    <property type="match status" value="1"/>
</dbReference>
<name>Q0EXM8_9PROT</name>
<gene>
    <name evidence="5" type="ORF">SPV1_03243</name>
</gene>
<evidence type="ECO:0000313" key="6">
    <source>
        <dbReference type="Proteomes" id="UP000005297"/>
    </source>
</evidence>
<keyword evidence="3" id="KW-0472">Membrane</keyword>
<evidence type="ECO:0000256" key="2">
    <source>
        <dbReference type="SAM" id="MobiDB-lite"/>
    </source>
</evidence>
<keyword evidence="3" id="KW-1133">Transmembrane helix</keyword>
<dbReference type="PANTHER" id="PTHR22550:SF14">
    <property type="entry name" value="VWFA DOMAIN-CONTAINING PROTEIN"/>
    <property type="match status" value="1"/>
</dbReference>
<dbReference type="Gene3D" id="3.40.50.410">
    <property type="entry name" value="von Willebrand factor, type A domain"/>
    <property type="match status" value="1"/>
</dbReference>
<dbReference type="AlphaFoldDB" id="Q0EXM8"/>
<dbReference type="Pfam" id="PF00515">
    <property type="entry name" value="TPR_1"/>
    <property type="match status" value="1"/>
</dbReference>
<dbReference type="eggNOG" id="COG2304">
    <property type="taxonomic scope" value="Bacteria"/>
</dbReference>
<dbReference type="SMART" id="SM00028">
    <property type="entry name" value="TPR"/>
    <property type="match status" value="1"/>
</dbReference>
<feature type="compositionally biased region" description="Basic and acidic residues" evidence="2">
    <location>
        <begin position="601"/>
        <end position="612"/>
    </location>
</feature>
<dbReference type="InterPro" id="IPR036465">
    <property type="entry name" value="vWFA_dom_sf"/>
</dbReference>
<dbReference type="InterPro" id="IPR019734">
    <property type="entry name" value="TPR_rpt"/>
</dbReference>
<dbReference type="EMBL" id="AATS01000013">
    <property type="protein sequence ID" value="EAU54019.1"/>
    <property type="molecule type" value="Genomic_DNA"/>
</dbReference>
<dbReference type="Pfam" id="PF13519">
    <property type="entry name" value="VWA_2"/>
    <property type="match status" value="1"/>
</dbReference>
<feature type="compositionally biased region" description="Low complexity" evidence="2">
    <location>
        <begin position="590"/>
        <end position="599"/>
    </location>
</feature>
<evidence type="ECO:0000313" key="5">
    <source>
        <dbReference type="EMBL" id="EAU54019.1"/>
    </source>
</evidence>
<reference evidence="5 6" key="1">
    <citation type="submission" date="2006-09" db="EMBL/GenBank/DDBJ databases">
        <authorList>
            <person name="Emerson D."/>
            <person name="Ferriera S."/>
            <person name="Johnson J."/>
            <person name="Kravitz S."/>
            <person name="Halpern A."/>
            <person name="Remington K."/>
            <person name="Beeson K."/>
            <person name="Tran B."/>
            <person name="Rogers Y.-H."/>
            <person name="Friedman R."/>
            <person name="Venter J.C."/>
        </authorList>
    </citation>
    <scope>NUCLEOTIDE SEQUENCE [LARGE SCALE GENOMIC DNA]</scope>
    <source>
        <strain evidence="5 6">PV-1</strain>
    </source>
</reference>
<dbReference type="InterPro" id="IPR011990">
    <property type="entry name" value="TPR-like_helical_dom_sf"/>
</dbReference>
<dbReference type="Gene3D" id="1.25.40.10">
    <property type="entry name" value="Tetratricopeptide repeat domain"/>
    <property type="match status" value="1"/>
</dbReference>
<dbReference type="PROSITE" id="PS50234">
    <property type="entry name" value="VWFA"/>
    <property type="match status" value="1"/>
</dbReference>
<feature type="transmembrane region" description="Helical" evidence="3">
    <location>
        <begin position="12"/>
        <end position="29"/>
    </location>
</feature>
<dbReference type="RefSeq" id="WP_009850957.1">
    <property type="nucleotide sequence ID" value="NZ_DS022295.1"/>
</dbReference>
<evidence type="ECO:0000256" key="1">
    <source>
        <dbReference type="PROSITE-ProRule" id="PRU00339"/>
    </source>
</evidence>
<dbReference type="SUPFAM" id="SSF48452">
    <property type="entry name" value="TPR-like"/>
    <property type="match status" value="1"/>
</dbReference>
<comment type="caution">
    <text evidence="5">The sequence shown here is derived from an EMBL/GenBank/DDBJ whole genome shotgun (WGS) entry which is preliminary data.</text>
</comment>
<protein>
    <submittedName>
        <fullName evidence="5">TPR domain protein</fullName>
    </submittedName>
</protein>
<dbReference type="HOGENOM" id="CLU_024570_3_1_0"/>
<keyword evidence="6" id="KW-1185">Reference proteome</keyword>
<dbReference type="InterPro" id="IPR050768">
    <property type="entry name" value="UPF0353/GerABKA_families"/>
</dbReference>
<feature type="domain" description="VWFA" evidence="4">
    <location>
        <begin position="97"/>
        <end position="293"/>
    </location>
</feature>
<evidence type="ECO:0000256" key="3">
    <source>
        <dbReference type="SAM" id="Phobius"/>
    </source>
</evidence>
<accession>Q0EXM8</accession>
<dbReference type="STRING" id="314344.AL013_12370"/>
<feature type="repeat" description="TPR" evidence="1">
    <location>
        <begin position="406"/>
        <end position="439"/>
    </location>
</feature>
<evidence type="ECO:0000259" key="4">
    <source>
        <dbReference type="PROSITE" id="PS50234"/>
    </source>
</evidence>
<dbReference type="InterPro" id="IPR002035">
    <property type="entry name" value="VWF_A"/>
</dbReference>
<organism evidence="5 6">
    <name type="scientific">Mariprofundus ferrooxydans PV-1</name>
    <dbReference type="NCBI Taxonomy" id="314345"/>
    <lineage>
        <taxon>Bacteria</taxon>
        <taxon>Pseudomonadati</taxon>
        <taxon>Pseudomonadota</taxon>
        <taxon>Candidatius Mariprofundia</taxon>
        <taxon>Mariprofundales</taxon>
        <taxon>Mariprofundaceae</taxon>
        <taxon>Mariprofundus</taxon>
    </lineage>
</organism>
<dbReference type="OrthoDB" id="9807628at2"/>